<evidence type="ECO:0000256" key="3">
    <source>
        <dbReference type="ARBA" id="ARBA00012043"/>
    </source>
</evidence>
<keyword evidence="6 10" id="KW-0663">Pyridoxal phosphate</keyword>
<dbReference type="InterPro" id="IPR001926">
    <property type="entry name" value="TrpB-like_PALP"/>
</dbReference>
<evidence type="ECO:0000256" key="5">
    <source>
        <dbReference type="ARBA" id="ARBA00022822"/>
    </source>
</evidence>
<evidence type="ECO:0000256" key="4">
    <source>
        <dbReference type="ARBA" id="ARBA00022605"/>
    </source>
</evidence>
<dbReference type="Gene3D" id="3.40.50.1100">
    <property type="match status" value="2"/>
</dbReference>
<dbReference type="PROSITE" id="PS00168">
    <property type="entry name" value="TRP_SYNTHASE_BETA"/>
    <property type="match status" value="1"/>
</dbReference>
<keyword evidence="7 10" id="KW-0057">Aromatic amino acid biosynthesis</keyword>
<dbReference type="InterPro" id="IPR006654">
    <property type="entry name" value="Trp_synth_beta"/>
</dbReference>
<dbReference type="FunFam" id="3.40.50.1100:FF:000004">
    <property type="entry name" value="Tryptophan synthase beta chain"/>
    <property type="match status" value="1"/>
</dbReference>
<keyword evidence="8 10" id="KW-0456">Lyase</keyword>
<dbReference type="SUPFAM" id="SSF53686">
    <property type="entry name" value="Tryptophan synthase beta subunit-like PLP-dependent enzymes"/>
    <property type="match status" value="1"/>
</dbReference>
<dbReference type="InterPro" id="IPR036052">
    <property type="entry name" value="TrpB-like_PALP_sf"/>
</dbReference>
<evidence type="ECO:0000256" key="8">
    <source>
        <dbReference type="ARBA" id="ARBA00023239"/>
    </source>
</evidence>
<proteinExistence type="inferred from homology"/>
<protein>
    <recommendedName>
        <fullName evidence="3 10">Tryptophan synthase</fullName>
        <ecNumber evidence="3 10">4.2.1.20</ecNumber>
    </recommendedName>
</protein>
<evidence type="ECO:0000259" key="11">
    <source>
        <dbReference type="Pfam" id="PF00291"/>
    </source>
</evidence>
<dbReference type="Pfam" id="PF00291">
    <property type="entry name" value="PALP"/>
    <property type="match status" value="1"/>
</dbReference>
<comment type="cofactor">
    <cofactor evidence="1 10">
        <name>pyridoxal 5'-phosphate</name>
        <dbReference type="ChEBI" id="CHEBI:597326"/>
    </cofactor>
</comment>
<dbReference type="InterPro" id="IPR023026">
    <property type="entry name" value="Trp_synth_beta/beta-like"/>
</dbReference>
<evidence type="ECO:0000313" key="13">
    <source>
        <dbReference type="Proteomes" id="UP001161247"/>
    </source>
</evidence>
<dbReference type="NCBIfam" id="TIGR00263">
    <property type="entry name" value="trpB"/>
    <property type="match status" value="1"/>
</dbReference>
<dbReference type="EC" id="4.2.1.20" evidence="3 10"/>
<evidence type="ECO:0000256" key="9">
    <source>
        <dbReference type="ARBA" id="ARBA00049047"/>
    </source>
</evidence>
<name>A0AAV1BZ40_OLDCO</name>
<evidence type="ECO:0000256" key="7">
    <source>
        <dbReference type="ARBA" id="ARBA00023141"/>
    </source>
</evidence>
<organism evidence="12 13">
    <name type="scientific">Oldenlandia corymbosa var. corymbosa</name>
    <dbReference type="NCBI Taxonomy" id="529605"/>
    <lineage>
        <taxon>Eukaryota</taxon>
        <taxon>Viridiplantae</taxon>
        <taxon>Streptophyta</taxon>
        <taxon>Embryophyta</taxon>
        <taxon>Tracheophyta</taxon>
        <taxon>Spermatophyta</taxon>
        <taxon>Magnoliopsida</taxon>
        <taxon>eudicotyledons</taxon>
        <taxon>Gunneridae</taxon>
        <taxon>Pentapetalae</taxon>
        <taxon>asterids</taxon>
        <taxon>lamiids</taxon>
        <taxon>Gentianales</taxon>
        <taxon>Rubiaceae</taxon>
        <taxon>Rubioideae</taxon>
        <taxon>Spermacoceae</taxon>
        <taxon>Hedyotis-Oldenlandia complex</taxon>
        <taxon>Oldenlandia</taxon>
    </lineage>
</organism>
<dbReference type="HAMAP" id="MF_00133">
    <property type="entry name" value="Trp_synth_beta"/>
    <property type="match status" value="1"/>
</dbReference>
<keyword evidence="5 10" id="KW-0822">Tryptophan biosynthesis</keyword>
<evidence type="ECO:0000313" key="12">
    <source>
        <dbReference type="EMBL" id="CAI9087795.1"/>
    </source>
</evidence>
<keyword evidence="4 10" id="KW-0028">Amino-acid biosynthesis</keyword>
<evidence type="ECO:0000256" key="6">
    <source>
        <dbReference type="ARBA" id="ARBA00022898"/>
    </source>
</evidence>
<reference evidence="12" key="1">
    <citation type="submission" date="2023-03" db="EMBL/GenBank/DDBJ databases">
        <authorList>
            <person name="Julca I."/>
        </authorList>
    </citation>
    <scope>NUCLEOTIDE SEQUENCE</scope>
</reference>
<evidence type="ECO:0000256" key="10">
    <source>
        <dbReference type="RuleBase" id="RU003663"/>
    </source>
</evidence>
<dbReference type="PANTHER" id="PTHR48077">
    <property type="entry name" value="TRYPTOPHAN SYNTHASE-RELATED"/>
    <property type="match status" value="1"/>
</dbReference>
<comment type="catalytic activity">
    <reaction evidence="9 10">
        <text>(1S,2R)-1-C-(indol-3-yl)glycerol 3-phosphate + L-serine = D-glyceraldehyde 3-phosphate + L-tryptophan + H2O</text>
        <dbReference type="Rhea" id="RHEA:10532"/>
        <dbReference type="ChEBI" id="CHEBI:15377"/>
        <dbReference type="ChEBI" id="CHEBI:33384"/>
        <dbReference type="ChEBI" id="CHEBI:57912"/>
        <dbReference type="ChEBI" id="CHEBI:58866"/>
        <dbReference type="ChEBI" id="CHEBI:59776"/>
        <dbReference type="EC" id="4.2.1.20"/>
    </reaction>
</comment>
<evidence type="ECO:0000256" key="1">
    <source>
        <dbReference type="ARBA" id="ARBA00001933"/>
    </source>
</evidence>
<sequence length="496" mass="53800">MACNSQMNVSFHGSNIGMLPSSGTKHHNITFDAQLSCTKVCASLVTQKSRVVADDSSSSTMFKLDMESVIRNLSLLVSDDQVDAGRSSASSGTGKFGQFGGKFVPETLMTSLSMLEAEFNLALCDTYFQEELETALRDYVGRETPLYHAKRLSDRYKNSEGKGPEIYLKREDLVHTGAHKINNAIAQAMLAKRIGRKSVVSATGAGHHGVATAAACAKLDLECTVFMGVQDIERQWSNVLLMNNLGAQVKAVDGNFKDAMSEAIRNWVRNLDTSYFLAGTAVGPHPIPTIVRHFQSIIGKETRRQAQEKWGGNPDVLLACVGSGSNALGLFHEFVKDEDVRLIGIEGAGLGLDSGSHSATLSKGDVGVYHGTMSYLLQDDEGQIIGPSSIGVGLEYPGVSPELSFLKESGRVELHAITDDEALNAYERLCRLEGIVPALEASHALAYLEKLCPNLPNGTRVVVNCSGRGDKDAVRVFRHHQEKIDHQMIDAVFQRV</sequence>
<dbReference type="GO" id="GO:0004834">
    <property type="term" value="F:tryptophan synthase activity"/>
    <property type="evidence" value="ECO:0007669"/>
    <property type="project" value="UniProtKB-EC"/>
</dbReference>
<dbReference type="GO" id="GO:0005737">
    <property type="term" value="C:cytoplasm"/>
    <property type="evidence" value="ECO:0007669"/>
    <property type="project" value="TreeGrafter"/>
</dbReference>
<comment type="pathway">
    <text evidence="2 10">Amino-acid biosynthesis; L-tryptophan biosynthesis; L-tryptophan from chorismate: step 5/5.</text>
</comment>
<feature type="domain" description="Tryptophan synthase beta chain-like PALP" evidence="11">
    <location>
        <begin position="141"/>
        <end position="467"/>
    </location>
</feature>
<dbReference type="CDD" id="cd06446">
    <property type="entry name" value="Trp-synth_B"/>
    <property type="match status" value="1"/>
</dbReference>
<accession>A0AAV1BZ40</accession>
<keyword evidence="13" id="KW-1185">Reference proteome</keyword>
<dbReference type="PANTHER" id="PTHR48077:SF4">
    <property type="entry name" value="TRYPTOPHAN SYNTHASE"/>
    <property type="match status" value="1"/>
</dbReference>
<dbReference type="EMBL" id="OX459118">
    <property type="protein sequence ID" value="CAI9087795.1"/>
    <property type="molecule type" value="Genomic_DNA"/>
</dbReference>
<dbReference type="InterPro" id="IPR006653">
    <property type="entry name" value="Trp_synth_b_CS"/>
</dbReference>
<dbReference type="Proteomes" id="UP001161247">
    <property type="component" value="Chromosome 1"/>
</dbReference>
<gene>
    <name evidence="12" type="ORF">OLC1_LOCUS529</name>
</gene>
<dbReference type="AlphaFoldDB" id="A0AAV1BZ40"/>
<evidence type="ECO:0000256" key="2">
    <source>
        <dbReference type="ARBA" id="ARBA00004733"/>
    </source>
</evidence>